<organism evidence="6 7">
    <name type="scientific">Acrasis kona</name>
    <dbReference type="NCBI Taxonomy" id="1008807"/>
    <lineage>
        <taxon>Eukaryota</taxon>
        <taxon>Discoba</taxon>
        <taxon>Heterolobosea</taxon>
        <taxon>Tetramitia</taxon>
        <taxon>Eutetramitia</taxon>
        <taxon>Acrasidae</taxon>
        <taxon>Acrasis</taxon>
    </lineage>
</organism>
<dbReference type="InterPro" id="IPR027417">
    <property type="entry name" value="P-loop_NTPase"/>
</dbReference>
<reference evidence="6 7" key="1">
    <citation type="submission" date="2024-03" db="EMBL/GenBank/DDBJ databases">
        <title>The Acrasis kona genome and developmental transcriptomes reveal deep origins of eukaryotic multicellular pathways.</title>
        <authorList>
            <person name="Sheikh S."/>
            <person name="Fu C.-J."/>
            <person name="Brown M.W."/>
            <person name="Baldauf S.L."/>
        </authorList>
    </citation>
    <scope>NUCLEOTIDE SEQUENCE [LARGE SCALE GENOMIC DNA]</scope>
    <source>
        <strain evidence="6 7">ATCC MYA-3509</strain>
    </source>
</reference>
<evidence type="ECO:0000256" key="5">
    <source>
        <dbReference type="RuleBase" id="RU003925"/>
    </source>
</evidence>
<evidence type="ECO:0000256" key="1">
    <source>
        <dbReference type="ARBA" id="ARBA00022741"/>
    </source>
</evidence>
<keyword evidence="1 3" id="KW-0547">Nucleotide-binding</keyword>
<dbReference type="PANTHER" id="PTHR45732:SF2">
    <property type="entry name" value="ADP-RIBOSYLATION FACTOR LIKE PROTEIN"/>
    <property type="match status" value="1"/>
</dbReference>
<dbReference type="EMBL" id="JAOPGA020000603">
    <property type="protein sequence ID" value="KAL0479850.1"/>
    <property type="molecule type" value="Genomic_DNA"/>
</dbReference>
<dbReference type="InterPro" id="IPR006689">
    <property type="entry name" value="Small_GTPase_ARF/SAR"/>
</dbReference>
<dbReference type="AlphaFoldDB" id="A0AAW2YST7"/>
<feature type="binding site" evidence="4">
    <location>
        <position position="47"/>
    </location>
    <ligand>
        <name>Mg(2+)</name>
        <dbReference type="ChEBI" id="CHEBI:18420"/>
    </ligand>
</feature>
<evidence type="ECO:0000256" key="2">
    <source>
        <dbReference type="ARBA" id="ARBA00023134"/>
    </source>
</evidence>
<dbReference type="Pfam" id="PF00025">
    <property type="entry name" value="Arf"/>
    <property type="match status" value="1"/>
</dbReference>
<keyword evidence="4" id="KW-0479">Metal-binding</keyword>
<dbReference type="PRINTS" id="PR00328">
    <property type="entry name" value="SAR1GTPBP"/>
</dbReference>
<feature type="binding site" evidence="3">
    <location>
        <begin position="23"/>
        <end position="30"/>
    </location>
    <ligand>
        <name>GTP</name>
        <dbReference type="ChEBI" id="CHEBI:37565"/>
    </ligand>
</feature>
<dbReference type="SUPFAM" id="SSF52540">
    <property type="entry name" value="P-loop containing nucleoside triphosphate hydrolases"/>
    <property type="match status" value="1"/>
</dbReference>
<dbReference type="Gene3D" id="3.40.50.300">
    <property type="entry name" value="P-loop containing nucleotide triphosphate hydrolases"/>
    <property type="match status" value="1"/>
</dbReference>
<dbReference type="GO" id="GO:0003924">
    <property type="term" value="F:GTPase activity"/>
    <property type="evidence" value="ECO:0007669"/>
    <property type="project" value="InterPro"/>
</dbReference>
<dbReference type="InterPro" id="IPR005225">
    <property type="entry name" value="Small_GTP-bd"/>
</dbReference>
<dbReference type="NCBIfam" id="TIGR00231">
    <property type="entry name" value="small_GTP"/>
    <property type="match status" value="1"/>
</dbReference>
<dbReference type="FunFam" id="3.40.50.300:FF:001120">
    <property type="entry name" value="ADP-ribosylation factor family"/>
    <property type="match status" value="1"/>
</dbReference>
<feature type="binding site" evidence="3">
    <location>
        <position position="69"/>
    </location>
    <ligand>
        <name>GTP</name>
        <dbReference type="ChEBI" id="CHEBI:37565"/>
    </ligand>
</feature>
<dbReference type="Proteomes" id="UP001431209">
    <property type="component" value="Unassembled WGS sequence"/>
</dbReference>
<name>A0AAW2YST7_9EUKA</name>
<comment type="similarity">
    <text evidence="5">Belongs to the small GTPase superfamily. Arf family.</text>
</comment>
<evidence type="ECO:0000256" key="4">
    <source>
        <dbReference type="PIRSR" id="PIRSR606689-2"/>
    </source>
</evidence>
<evidence type="ECO:0000256" key="3">
    <source>
        <dbReference type="PIRSR" id="PIRSR606689-1"/>
    </source>
</evidence>
<accession>A0AAW2YST7</accession>
<dbReference type="PROSITE" id="PS51417">
    <property type="entry name" value="ARF"/>
    <property type="match status" value="1"/>
</dbReference>
<sequence>MGALLSMLRDLFSGRKLEMCIVGLENSGKTTLLNVLAQGEPMTTLPTVGLNLRKVKKDNVTMKVWDMGGQERFRSEWAVYAATSDVVLFVVDASDTEKISVAKKELHQLLDDKALEHKPLLVLLNKIDVQPTLSKTDAVKVLSLDYINSQRNPWVVIPISALHKTNVTEVVQWLIEKSGR</sequence>
<evidence type="ECO:0000313" key="6">
    <source>
        <dbReference type="EMBL" id="KAL0479850.1"/>
    </source>
</evidence>
<keyword evidence="7" id="KW-1185">Reference proteome</keyword>
<proteinExistence type="inferred from homology"/>
<dbReference type="SMART" id="SM00178">
    <property type="entry name" value="SAR"/>
    <property type="match status" value="1"/>
</dbReference>
<feature type="binding site" evidence="3">
    <location>
        <begin position="125"/>
        <end position="128"/>
    </location>
    <ligand>
        <name>GTP</name>
        <dbReference type="ChEBI" id="CHEBI:37565"/>
    </ligand>
</feature>
<keyword evidence="4" id="KW-0460">Magnesium</keyword>
<feature type="binding site" evidence="4">
    <location>
        <position position="30"/>
    </location>
    <ligand>
        <name>Mg(2+)</name>
        <dbReference type="ChEBI" id="CHEBI:18420"/>
    </ligand>
</feature>
<dbReference type="PANTHER" id="PTHR45732">
    <property type="entry name" value="ADP-RIBOSYLATION FACTOR-LIKE PROTEIN 8"/>
    <property type="match status" value="1"/>
</dbReference>
<keyword evidence="2 3" id="KW-0342">GTP-binding</keyword>
<dbReference type="GO" id="GO:0005525">
    <property type="term" value="F:GTP binding"/>
    <property type="evidence" value="ECO:0007669"/>
    <property type="project" value="UniProtKB-KW"/>
</dbReference>
<dbReference type="SMART" id="SM00177">
    <property type="entry name" value="ARF"/>
    <property type="match status" value="1"/>
</dbReference>
<comment type="caution">
    <text evidence="6">The sequence shown here is derived from an EMBL/GenBank/DDBJ whole genome shotgun (WGS) entry which is preliminary data.</text>
</comment>
<evidence type="ECO:0000313" key="7">
    <source>
        <dbReference type="Proteomes" id="UP001431209"/>
    </source>
</evidence>
<protein>
    <submittedName>
        <fullName evidence="6">Arl8b</fullName>
    </submittedName>
</protein>
<gene>
    <name evidence="6" type="ORF">AKO1_007413</name>
</gene>
<dbReference type="GO" id="GO:0046872">
    <property type="term" value="F:metal ion binding"/>
    <property type="evidence" value="ECO:0007669"/>
    <property type="project" value="UniProtKB-KW"/>
</dbReference>